<feature type="compositionally biased region" description="Basic residues" evidence="4">
    <location>
        <begin position="66"/>
        <end position="78"/>
    </location>
</feature>
<feature type="region of interest" description="Disordered" evidence="4">
    <location>
        <begin position="1"/>
        <end position="110"/>
    </location>
</feature>
<feature type="compositionally biased region" description="Acidic residues" evidence="4">
    <location>
        <begin position="16"/>
        <end position="25"/>
    </location>
</feature>
<evidence type="ECO:0000256" key="1">
    <source>
        <dbReference type="ARBA" id="ARBA00004123"/>
    </source>
</evidence>
<dbReference type="GO" id="GO:0005634">
    <property type="term" value="C:nucleus"/>
    <property type="evidence" value="ECO:0007669"/>
    <property type="project" value="UniProtKB-SubCell"/>
</dbReference>
<accession>A0A0H2RLK8</accession>
<gene>
    <name evidence="5" type="ORF">SCHPADRAFT_942938</name>
</gene>
<keyword evidence="2" id="KW-0862">Zinc</keyword>
<protein>
    <submittedName>
        <fullName evidence="5">Uncharacterized protein</fullName>
    </submittedName>
</protein>
<comment type="subcellular location">
    <subcellularLocation>
        <location evidence="1">Nucleus</location>
    </subcellularLocation>
</comment>
<organism evidence="5 6">
    <name type="scientific">Schizopora paradoxa</name>
    <dbReference type="NCBI Taxonomy" id="27342"/>
    <lineage>
        <taxon>Eukaryota</taxon>
        <taxon>Fungi</taxon>
        <taxon>Dikarya</taxon>
        <taxon>Basidiomycota</taxon>
        <taxon>Agaricomycotina</taxon>
        <taxon>Agaricomycetes</taxon>
        <taxon>Hymenochaetales</taxon>
        <taxon>Schizoporaceae</taxon>
        <taxon>Schizopora</taxon>
    </lineage>
</organism>
<name>A0A0H2RLK8_9AGAM</name>
<evidence type="ECO:0000256" key="4">
    <source>
        <dbReference type="SAM" id="MobiDB-lite"/>
    </source>
</evidence>
<dbReference type="SUPFAM" id="SSF46955">
    <property type="entry name" value="Putative DNA-binding domain"/>
    <property type="match status" value="1"/>
</dbReference>
<evidence type="ECO:0000256" key="3">
    <source>
        <dbReference type="ARBA" id="ARBA00023242"/>
    </source>
</evidence>
<feature type="compositionally biased region" description="Acidic residues" evidence="4">
    <location>
        <begin position="51"/>
        <end position="60"/>
    </location>
</feature>
<evidence type="ECO:0000256" key="2">
    <source>
        <dbReference type="ARBA" id="ARBA00022833"/>
    </source>
</evidence>
<dbReference type="OrthoDB" id="3058642at2759"/>
<dbReference type="AlphaFoldDB" id="A0A0H2RLK8"/>
<evidence type="ECO:0000313" key="5">
    <source>
        <dbReference type="EMBL" id="KLO10343.1"/>
    </source>
</evidence>
<proteinExistence type="predicted"/>
<evidence type="ECO:0000313" key="6">
    <source>
        <dbReference type="Proteomes" id="UP000053477"/>
    </source>
</evidence>
<dbReference type="InParanoid" id="A0A0H2RLK8"/>
<dbReference type="InterPro" id="IPR009061">
    <property type="entry name" value="DNA-bd_dom_put_sf"/>
</dbReference>
<dbReference type="InterPro" id="IPR037129">
    <property type="entry name" value="XPA_sf"/>
</dbReference>
<keyword evidence="6" id="KW-1185">Reference proteome</keyword>
<keyword evidence="3" id="KW-0539">Nucleus</keyword>
<dbReference type="EMBL" id="KQ086029">
    <property type="protein sequence ID" value="KLO10343.1"/>
    <property type="molecule type" value="Genomic_DNA"/>
</dbReference>
<dbReference type="CDD" id="cd21075">
    <property type="entry name" value="DBD_XPA-like"/>
    <property type="match status" value="1"/>
</dbReference>
<dbReference type="Proteomes" id="UP000053477">
    <property type="component" value="Unassembled WGS sequence"/>
</dbReference>
<feature type="compositionally biased region" description="Basic and acidic residues" evidence="4">
    <location>
        <begin position="89"/>
        <end position="110"/>
    </location>
</feature>
<dbReference type="Gene3D" id="3.90.530.10">
    <property type="entry name" value="XPA C-terminal domain"/>
    <property type="match status" value="1"/>
</dbReference>
<sequence length="343" mass="39283">MRRSTRLEGRPIVNFDESDAEDGDGLQETVEVKRKYHLPSPPLSNGNGGQNEDEDEEYSEDSSPKGSKKRKASAKGKAKAITSPKKQKTTKDAKPPRTDPATWRESKFAEDATITKGDALKQYRLKSADLSHLKPTRHRTKAGYDSLLYRTREIEHIAWSKHGSPEAFEVYIAKLRAQHEKKNTNSPQKTEFIEPQPDVDKFDVIAKKYDMEMASLEKEFPPWLWKYLMSHCKKMLPRCDEYGIYYGGHELQEKGEILEKLRVAKKQNLHDSYPRRPTGPAPDSPSFIALKELLDDAPGLGGFDWYDPPEGIVTHEDYEGYQSHDWTHEFKQEVNDAMDAARD</sequence>
<reference evidence="5 6" key="1">
    <citation type="submission" date="2015-04" db="EMBL/GenBank/DDBJ databases">
        <title>Complete genome sequence of Schizopora paradoxa KUC8140, a cosmopolitan wood degrader in East Asia.</title>
        <authorList>
            <consortium name="DOE Joint Genome Institute"/>
            <person name="Min B."/>
            <person name="Park H."/>
            <person name="Jang Y."/>
            <person name="Kim J.-J."/>
            <person name="Kim K.H."/>
            <person name="Pangilinan J."/>
            <person name="Lipzen A."/>
            <person name="Riley R."/>
            <person name="Grigoriev I.V."/>
            <person name="Spatafora J.W."/>
            <person name="Choi I.-G."/>
        </authorList>
    </citation>
    <scope>NUCLEOTIDE SEQUENCE [LARGE SCALE GENOMIC DNA]</scope>
    <source>
        <strain evidence="5 6">KUC8140</strain>
    </source>
</reference>